<organism evidence="3 4">
    <name type="scientific">Prymnesium parvum</name>
    <name type="common">Toxic golden alga</name>
    <dbReference type="NCBI Taxonomy" id="97485"/>
    <lineage>
        <taxon>Eukaryota</taxon>
        <taxon>Haptista</taxon>
        <taxon>Haptophyta</taxon>
        <taxon>Prymnesiophyceae</taxon>
        <taxon>Prymnesiales</taxon>
        <taxon>Prymnesiaceae</taxon>
        <taxon>Prymnesium</taxon>
    </lineage>
</organism>
<dbReference type="SUPFAM" id="SSF48403">
    <property type="entry name" value="Ankyrin repeat"/>
    <property type="match status" value="1"/>
</dbReference>
<dbReference type="InterPro" id="IPR002110">
    <property type="entry name" value="Ankyrin_rpt"/>
</dbReference>
<dbReference type="Gene3D" id="1.25.40.20">
    <property type="entry name" value="Ankyrin repeat-containing domain"/>
    <property type="match status" value="1"/>
</dbReference>
<dbReference type="PANTHER" id="PTHR24166">
    <property type="entry name" value="ROLLING PEBBLES, ISOFORM B"/>
    <property type="match status" value="1"/>
</dbReference>
<dbReference type="SUPFAM" id="SSF51905">
    <property type="entry name" value="FAD/NAD(P)-binding domain"/>
    <property type="match status" value="1"/>
</dbReference>
<name>A0AB34K2K1_PRYPA</name>
<dbReference type="InterPro" id="IPR050889">
    <property type="entry name" value="Dendritic_Spine_Reg/Scaffold"/>
</dbReference>
<keyword evidence="2" id="KW-0040">ANK repeat</keyword>
<accession>A0AB34K2K1</accession>
<gene>
    <name evidence="3" type="ORF">AB1Y20_016012</name>
</gene>
<dbReference type="Gene3D" id="3.50.50.60">
    <property type="entry name" value="FAD/NAD(P)-binding domain"/>
    <property type="match status" value="1"/>
</dbReference>
<sequence length="871" mass="94587">MAKPHRSFPAPISPPLPPLQTSLSARLMVRPGSKGAPTPQELLSLVTPEAARASAAGGFPLHAALMARADSAVLSKLIDAYPAAAAAPGAHGFLPLHYAAANGASDEIIARLLAAAPAAPQQPTARGTLPLHCAASRGSDAVVLRLLAAYPAAARAANHDGQLPLHLALWKRQPAEVVLRLLSAFPEAAREREKLDGFLPLHYALQSGFDAAVIGALLRAWPDAAKEAVPLPEEKRSPLPLSFALSLNASHAVVALVLQAYPEAAAVPDEFGHSALEQACGYTRCHAEHLSIVHAVLSAHPSSAPPLEAGEYAETLRLAKAHKPPHVVGRLVLRADAEALAMKHMNQVDVETCLRRTKAALDAMAAMLAPQQRRTPPRQVAVCVIGAGLTGLSVGAAFAADEVAGMADLALLDKCHVVAGVWTLYGNHFSRVNVSGPGYHLPTTRPTPRASLMHPHHFDILEDALDVVRSFQLAPQIHLQVGARAVAPRAAGWVVDGHVGGAEYFRTDAKLVCICTNRRLGSPRHVPFAGEESFAGRVGRGLGDDTEGFAWGGQRVVIVGFGAYATELMRTALEREPRAEHAVFLARQLTTVLPRVLEWMNVIRPWDSKHQYHPFNGGRLIGGALGDAYRRAGAPQPPQFKPDGGTGLLTDIFFLAYYLQLTEARIAEIERLEPHAVVTSDGARLPAGILIKCVGFLGNYTTEMLIGRRTMQGIGLVDFNLWVKGEPHIDNGLDTLTPLATSIFYSVPWFCQVLLKFYHEPSKTRMALADKAAPRVTPNWFNLSQWVQSYRHYEKDPEIAQMFKEYVVSVANRFHETAHILDYIAGNHWEWDWLFKRLKKGSPAEFTKPNFEYPFEEAVIQIVQLELPHLL</sequence>
<evidence type="ECO:0000313" key="3">
    <source>
        <dbReference type="EMBL" id="KAL1527342.1"/>
    </source>
</evidence>
<dbReference type="InterPro" id="IPR036770">
    <property type="entry name" value="Ankyrin_rpt-contain_sf"/>
</dbReference>
<dbReference type="EMBL" id="JBGBPQ010000003">
    <property type="protein sequence ID" value="KAL1527342.1"/>
    <property type="molecule type" value="Genomic_DNA"/>
</dbReference>
<keyword evidence="4" id="KW-1185">Reference proteome</keyword>
<reference evidence="3 4" key="1">
    <citation type="journal article" date="2024" name="Science">
        <title>Giant polyketide synthase enzymes in the biosynthesis of giant marine polyether toxins.</title>
        <authorList>
            <person name="Fallon T.R."/>
            <person name="Shende V.V."/>
            <person name="Wierzbicki I.H."/>
            <person name="Pendleton A.L."/>
            <person name="Watervoot N.F."/>
            <person name="Auber R.P."/>
            <person name="Gonzalez D.J."/>
            <person name="Wisecaver J.H."/>
            <person name="Moore B.S."/>
        </authorList>
    </citation>
    <scope>NUCLEOTIDE SEQUENCE [LARGE SCALE GENOMIC DNA]</scope>
    <source>
        <strain evidence="3 4">12B1</strain>
    </source>
</reference>
<dbReference type="Proteomes" id="UP001515480">
    <property type="component" value="Unassembled WGS sequence"/>
</dbReference>
<evidence type="ECO:0000256" key="1">
    <source>
        <dbReference type="ARBA" id="ARBA00022737"/>
    </source>
</evidence>
<comment type="caution">
    <text evidence="3">The sequence shown here is derived from an EMBL/GenBank/DDBJ whole genome shotgun (WGS) entry which is preliminary data.</text>
</comment>
<dbReference type="InterPro" id="IPR036188">
    <property type="entry name" value="FAD/NAD-bd_sf"/>
</dbReference>
<dbReference type="Pfam" id="PF12796">
    <property type="entry name" value="Ank_2"/>
    <property type="match status" value="1"/>
</dbReference>
<protein>
    <submittedName>
        <fullName evidence="3">Uncharacterized protein</fullName>
    </submittedName>
</protein>
<dbReference type="PANTHER" id="PTHR24166:SF48">
    <property type="entry name" value="PROTEIN VAPYRIN"/>
    <property type="match status" value="1"/>
</dbReference>
<proteinExistence type="predicted"/>
<dbReference type="SMART" id="SM00248">
    <property type="entry name" value="ANK"/>
    <property type="match status" value="4"/>
</dbReference>
<evidence type="ECO:0000313" key="4">
    <source>
        <dbReference type="Proteomes" id="UP001515480"/>
    </source>
</evidence>
<keyword evidence="1" id="KW-0677">Repeat</keyword>
<evidence type="ECO:0000256" key="2">
    <source>
        <dbReference type="ARBA" id="ARBA00023043"/>
    </source>
</evidence>
<dbReference type="AlphaFoldDB" id="A0AB34K2K1"/>